<sequence>MPTKTMCALVALLFCIPVIAADKKPSPEQLALAYEVKGILDNHCGKCHGIGGSRTDDMFIDHKTLIKEGSVDPKNPAGSPLYTTIVEGDMPKKARAKFPQAQLDSIKKWIEDGAVEWPLVWPPEPGGNGSTITHQQIANLILADLQKQPERERPFIRYFTLSHLHNAGESPSTMHNYRTAPSKLVNS</sequence>
<proteinExistence type="predicted"/>
<evidence type="ECO:0008006" key="2">
    <source>
        <dbReference type="Google" id="ProtNLM"/>
    </source>
</evidence>
<organism evidence="1">
    <name type="scientific">marine metagenome</name>
    <dbReference type="NCBI Taxonomy" id="408172"/>
    <lineage>
        <taxon>unclassified sequences</taxon>
        <taxon>metagenomes</taxon>
        <taxon>ecological metagenomes</taxon>
    </lineage>
</organism>
<accession>A0A382DRB4</accession>
<gene>
    <name evidence="1" type="ORF">METZ01_LOCUS193027</name>
</gene>
<dbReference type="EMBL" id="UINC01040382">
    <property type="protein sequence ID" value="SVB40173.1"/>
    <property type="molecule type" value="Genomic_DNA"/>
</dbReference>
<dbReference type="AlphaFoldDB" id="A0A382DRB4"/>
<evidence type="ECO:0000313" key="1">
    <source>
        <dbReference type="EMBL" id="SVB40173.1"/>
    </source>
</evidence>
<name>A0A382DRB4_9ZZZZ</name>
<reference evidence="1" key="1">
    <citation type="submission" date="2018-05" db="EMBL/GenBank/DDBJ databases">
        <authorList>
            <person name="Lanie J.A."/>
            <person name="Ng W.-L."/>
            <person name="Kazmierczak K.M."/>
            <person name="Andrzejewski T.M."/>
            <person name="Davidsen T.M."/>
            <person name="Wayne K.J."/>
            <person name="Tettelin H."/>
            <person name="Glass J.I."/>
            <person name="Rusch D."/>
            <person name="Podicherti R."/>
            <person name="Tsui H.-C.T."/>
            <person name="Winkler M.E."/>
        </authorList>
    </citation>
    <scope>NUCLEOTIDE SEQUENCE</scope>
</reference>
<feature type="non-terminal residue" evidence="1">
    <location>
        <position position="187"/>
    </location>
</feature>
<protein>
    <recommendedName>
        <fullName evidence="2">Cytochrome c domain-containing protein</fullName>
    </recommendedName>
</protein>